<dbReference type="Proteomes" id="UP000054988">
    <property type="component" value="Unassembled WGS sequence"/>
</dbReference>
<dbReference type="AlphaFoldDB" id="A0A0W0F931"/>
<feature type="compositionally biased region" description="Basic and acidic residues" evidence="1">
    <location>
        <begin position="143"/>
        <end position="153"/>
    </location>
</feature>
<feature type="compositionally biased region" description="Basic and acidic residues" evidence="1">
    <location>
        <begin position="8"/>
        <end position="21"/>
    </location>
</feature>
<feature type="compositionally biased region" description="Low complexity" evidence="1">
    <location>
        <begin position="48"/>
        <end position="63"/>
    </location>
</feature>
<sequence>MPPWMESQIEKDIAEAEEHWHGLQTQSISNPGGQAIPPLTRASHKKLLTASPSPSLMSLPLTETPREDPKTRRTLISSSIITGSGKNRSEEAMPPITLKESELDTSTTSLILAEDLDPFQCLLHALKNSPRAAKQPQLEEMSEDKKLSGSRPKVEMAEEATIGATVPIQVIPAEKEVKAVLPRAFTGHWKDAKKFLWEVMLYIALNPKTFPND</sequence>
<evidence type="ECO:0000313" key="2">
    <source>
        <dbReference type="EMBL" id="KTB32740.1"/>
    </source>
</evidence>
<comment type="caution">
    <text evidence="2">The sequence shown here is derived from an EMBL/GenBank/DDBJ whole genome shotgun (WGS) entry which is preliminary data.</text>
</comment>
<name>A0A0W0F931_MONRR</name>
<protein>
    <submittedName>
        <fullName evidence="2">Uncharacterized protein</fullName>
    </submittedName>
</protein>
<proteinExistence type="predicted"/>
<organism evidence="2 3">
    <name type="scientific">Moniliophthora roreri</name>
    <name type="common">Frosty pod rot fungus</name>
    <name type="synonym">Monilia roreri</name>
    <dbReference type="NCBI Taxonomy" id="221103"/>
    <lineage>
        <taxon>Eukaryota</taxon>
        <taxon>Fungi</taxon>
        <taxon>Dikarya</taxon>
        <taxon>Basidiomycota</taxon>
        <taxon>Agaricomycotina</taxon>
        <taxon>Agaricomycetes</taxon>
        <taxon>Agaricomycetidae</taxon>
        <taxon>Agaricales</taxon>
        <taxon>Marasmiineae</taxon>
        <taxon>Marasmiaceae</taxon>
        <taxon>Moniliophthora</taxon>
    </lineage>
</organism>
<gene>
    <name evidence="2" type="ORF">WG66_14688</name>
</gene>
<reference evidence="2 3" key="1">
    <citation type="submission" date="2015-12" db="EMBL/GenBank/DDBJ databases">
        <title>Draft genome sequence of Moniliophthora roreri, the causal agent of frosty pod rot of cacao.</title>
        <authorList>
            <person name="Aime M.C."/>
            <person name="Diaz-Valderrama J.R."/>
            <person name="Kijpornyongpan T."/>
            <person name="Phillips-Mora W."/>
        </authorList>
    </citation>
    <scope>NUCLEOTIDE SEQUENCE [LARGE SCALE GENOMIC DNA]</scope>
    <source>
        <strain evidence="2 3">MCA 2952</strain>
    </source>
</reference>
<feature type="region of interest" description="Disordered" evidence="1">
    <location>
        <begin position="1"/>
        <end position="71"/>
    </location>
</feature>
<evidence type="ECO:0000256" key="1">
    <source>
        <dbReference type="SAM" id="MobiDB-lite"/>
    </source>
</evidence>
<feature type="compositionally biased region" description="Polar residues" evidence="1">
    <location>
        <begin position="23"/>
        <end position="32"/>
    </location>
</feature>
<dbReference type="EMBL" id="LATX01002204">
    <property type="protein sequence ID" value="KTB32740.1"/>
    <property type="molecule type" value="Genomic_DNA"/>
</dbReference>
<feature type="region of interest" description="Disordered" evidence="1">
    <location>
        <begin position="130"/>
        <end position="153"/>
    </location>
</feature>
<accession>A0A0W0F931</accession>
<evidence type="ECO:0000313" key="3">
    <source>
        <dbReference type="Proteomes" id="UP000054988"/>
    </source>
</evidence>